<dbReference type="InterPro" id="IPR019999">
    <property type="entry name" value="Anth_synth_I-like"/>
</dbReference>
<dbReference type="PANTHER" id="PTHR11236:SF50">
    <property type="entry name" value="AMINODEOXYCHORISMATE SYNTHASE COMPONENT 1"/>
    <property type="match status" value="1"/>
</dbReference>
<dbReference type="InterPro" id="IPR043131">
    <property type="entry name" value="BCAT-like_N"/>
</dbReference>
<dbReference type="Gene3D" id="3.30.470.10">
    <property type="match status" value="1"/>
</dbReference>
<dbReference type="Gene3D" id="3.60.120.10">
    <property type="entry name" value="Anthranilate synthase"/>
    <property type="match status" value="1"/>
</dbReference>
<keyword evidence="3" id="KW-0808">Transferase</keyword>
<feature type="domain" description="Chorismate-utilising enzyme C-terminal" evidence="2">
    <location>
        <begin position="126"/>
        <end position="379"/>
    </location>
</feature>
<dbReference type="GO" id="GO:0046820">
    <property type="term" value="F:4-amino-4-deoxychorismate synthase activity"/>
    <property type="evidence" value="ECO:0007669"/>
    <property type="project" value="TreeGrafter"/>
</dbReference>
<dbReference type="GO" id="GO:0009396">
    <property type="term" value="P:folic acid-containing compound biosynthetic process"/>
    <property type="evidence" value="ECO:0007669"/>
    <property type="project" value="InterPro"/>
</dbReference>
<dbReference type="Proteomes" id="UP000664779">
    <property type="component" value="Unassembled WGS sequence"/>
</dbReference>
<dbReference type="GO" id="GO:0000162">
    <property type="term" value="P:L-tryptophan biosynthetic process"/>
    <property type="evidence" value="ECO:0007669"/>
    <property type="project" value="TreeGrafter"/>
</dbReference>
<dbReference type="InterPro" id="IPR001544">
    <property type="entry name" value="Aminotrans_IV"/>
</dbReference>
<dbReference type="NCBIfam" id="TIGR00553">
    <property type="entry name" value="pabB"/>
    <property type="match status" value="1"/>
</dbReference>
<reference evidence="3" key="1">
    <citation type="submission" date="2021-03" db="EMBL/GenBank/DDBJ databases">
        <title>Roseibium sp. CAU 1637 isolated from Incheon.</title>
        <authorList>
            <person name="Kim W."/>
        </authorList>
    </citation>
    <scope>NUCLEOTIDE SEQUENCE</scope>
    <source>
        <strain evidence="3">CAU 1637</strain>
    </source>
</reference>
<evidence type="ECO:0000259" key="2">
    <source>
        <dbReference type="Pfam" id="PF00425"/>
    </source>
</evidence>
<gene>
    <name evidence="3" type="primary">pabB</name>
    <name evidence="3" type="ORF">J0X15_10365</name>
</gene>
<dbReference type="PRINTS" id="PR00095">
    <property type="entry name" value="ANTSNTHASEI"/>
</dbReference>
<sequence length="598" mass="66575">MAKTSLPANSVLLLDALTERTGQLYTSPRKILQCRDLDDVQAFLQDVEAHRRQGAHLAGFLAYELGFAFEDKLKARWKSTGDLLGWFGVYDGFETLSLDQVRARLGDEGETLSPRLAEPRFDMGRDAYDAAFARCQAHLACGDIYQVNFTLRARFLHEGTPERQFLELLKRQPVAHAAFVKLQDRSIVSLSPELFLKRRGNRLESRPMKGTAPRGNDHREDLRIARELAADPKQRSENIMILDLMRNDLSRISETGSVKVTSLCEVERYKSLHQMTSTVEGALLPDMAFPQIIERLFPCGSITGAPKLSAMTIADTLETSPRGVYTGSIGAIAPNGDFKFNVAIRTLVLKTDGTGEVGTGSGVVYDSGAAPEYDECKLKLKFMRADSVPEFALLETMAYWPDDGILLKQRHLRRLEAAASYFGMRYSPAEIERALHDKIRDHDGPLRLRLTLDSDGYIDVTATQLTETPADALWKLALAPKVISGELPFRLHKTTHRAFYDDVRVDLSKQTGCQEVLFSNEEGFLTEGSFTSLFIQQAGRLLTPALRHGLLPGTLRAALLESGRAIEADLRPDDLKMAEKIFVGNSVRGLIRAEMVGL</sequence>
<keyword evidence="4" id="KW-1185">Reference proteome</keyword>
<dbReference type="Pfam" id="PF01063">
    <property type="entry name" value="Aminotran_4"/>
    <property type="match status" value="1"/>
</dbReference>
<dbReference type="SUPFAM" id="SSF56752">
    <property type="entry name" value="D-aminoacid aminotransferase-like PLP-dependent enzymes"/>
    <property type="match status" value="1"/>
</dbReference>
<accession>A0A939J6Z4</accession>
<name>A0A939J6Z4_9HYPH</name>
<dbReference type="InterPro" id="IPR036038">
    <property type="entry name" value="Aminotransferase-like"/>
</dbReference>
<evidence type="ECO:0000313" key="4">
    <source>
        <dbReference type="Proteomes" id="UP000664779"/>
    </source>
</evidence>
<keyword evidence="3" id="KW-0032">Aminotransferase</keyword>
<evidence type="ECO:0000313" key="3">
    <source>
        <dbReference type="EMBL" id="MBO0345622.1"/>
    </source>
</evidence>
<dbReference type="SUPFAM" id="SSF56322">
    <property type="entry name" value="ADC synthase"/>
    <property type="match status" value="1"/>
</dbReference>
<dbReference type="InterPro" id="IPR005801">
    <property type="entry name" value="ADC_synthase"/>
</dbReference>
<protein>
    <recommendedName>
        <fullName evidence="1">Probable branched-chain-amino-acid aminotransferase</fullName>
    </recommendedName>
</protein>
<dbReference type="InterPro" id="IPR015890">
    <property type="entry name" value="Chorismate_C"/>
</dbReference>
<dbReference type="RefSeq" id="WP_206940424.1">
    <property type="nucleotide sequence ID" value="NZ_JAFLNF010000004.1"/>
</dbReference>
<proteinExistence type="predicted"/>
<dbReference type="InterPro" id="IPR005802">
    <property type="entry name" value="ADC_synth_comp_1"/>
</dbReference>
<evidence type="ECO:0000256" key="1">
    <source>
        <dbReference type="ARBA" id="ARBA00014472"/>
    </source>
</evidence>
<dbReference type="Gene3D" id="3.20.10.10">
    <property type="entry name" value="D-amino Acid Aminotransferase, subunit A, domain 2"/>
    <property type="match status" value="1"/>
</dbReference>
<dbReference type="PANTHER" id="PTHR11236">
    <property type="entry name" value="AMINOBENZOATE/ANTHRANILATE SYNTHASE"/>
    <property type="match status" value="1"/>
</dbReference>
<dbReference type="Pfam" id="PF00425">
    <property type="entry name" value="Chorismate_bind"/>
    <property type="match status" value="1"/>
</dbReference>
<organism evidence="3 4">
    <name type="scientific">Roseibium limicola</name>
    <dbReference type="NCBI Taxonomy" id="2816037"/>
    <lineage>
        <taxon>Bacteria</taxon>
        <taxon>Pseudomonadati</taxon>
        <taxon>Pseudomonadota</taxon>
        <taxon>Alphaproteobacteria</taxon>
        <taxon>Hyphomicrobiales</taxon>
        <taxon>Stappiaceae</taxon>
        <taxon>Roseibium</taxon>
    </lineage>
</organism>
<dbReference type="AlphaFoldDB" id="A0A939J6Z4"/>
<dbReference type="InterPro" id="IPR043132">
    <property type="entry name" value="BCAT-like_C"/>
</dbReference>
<dbReference type="EMBL" id="JAFLNF010000004">
    <property type="protein sequence ID" value="MBO0345622.1"/>
    <property type="molecule type" value="Genomic_DNA"/>
</dbReference>
<comment type="caution">
    <text evidence="3">The sequence shown here is derived from an EMBL/GenBank/DDBJ whole genome shotgun (WGS) entry which is preliminary data.</text>
</comment>